<evidence type="ECO:0000256" key="1">
    <source>
        <dbReference type="SAM" id="MobiDB-lite"/>
    </source>
</evidence>
<keyword evidence="3" id="KW-1185">Reference proteome</keyword>
<dbReference type="EMBL" id="QUSF01000077">
    <property type="protein sequence ID" value="RLV95584.1"/>
    <property type="molecule type" value="Genomic_DNA"/>
</dbReference>
<comment type="caution">
    <text evidence="2">The sequence shown here is derived from an EMBL/GenBank/DDBJ whole genome shotgun (WGS) entry which is preliminary data.</text>
</comment>
<feature type="compositionally biased region" description="Low complexity" evidence="1">
    <location>
        <begin position="14"/>
        <end position="23"/>
    </location>
</feature>
<organism evidence="2 3">
    <name type="scientific">Chloebia gouldiae</name>
    <name type="common">Gouldian finch</name>
    <name type="synonym">Erythrura gouldiae</name>
    <dbReference type="NCBI Taxonomy" id="44316"/>
    <lineage>
        <taxon>Eukaryota</taxon>
        <taxon>Metazoa</taxon>
        <taxon>Chordata</taxon>
        <taxon>Craniata</taxon>
        <taxon>Vertebrata</taxon>
        <taxon>Euteleostomi</taxon>
        <taxon>Archelosauria</taxon>
        <taxon>Archosauria</taxon>
        <taxon>Dinosauria</taxon>
        <taxon>Saurischia</taxon>
        <taxon>Theropoda</taxon>
        <taxon>Coelurosauria</taxon>
        <taxon>Aves</taxon>
        <taxon>Neognathae</taxon>
        <taxon>Neoaves</taxon>
        <taxon>Telluraves</taxon>
        <taxon>Australaves</taxon>
        <taxon>Passeriformes</taxon>
        <taxon>Passeroidea</taxon>
        <taxon>Passeridae</taxon>
        <taxon>Chloebia</taxon>
    </lineage>
</organism>
<sequence length="65" mass="6710">MAGSLPSSARRRPVAASSARSAVTSWPAACSAPSMRSASCLLSSIMCRILAWGEGGRGGERECPR</sequence>
<reference evidence="2 3" key="1">
    <citation type="journal article" date="2018" name="Proc. R. Soc. B">
        <title>A non-coding region near Follistatin controls head colour polymorphism in the Gouldian finch.</title>
        <authorList>
            <person name="Toomey M.B."/>
            <person name="Marques C.I."/>
            <person name="Andrade P."/>
            <person name="Araujo P.M."/>
            <person name="Sabatino S."/>
            <person name="Gazda M.A."/>
            <person name="Afonso S."/>
            <person name="Lopes R.J."/>
            <person name="Corbo J.C."/>
            <person name="Carneiro M."/>
        </authorList>
    </citation>
    <scope>NUCLEOTIDE SEQUENCE [LARGE SCALE GENOMIC DNA]</scope>
    <source>
        <strain evidence="2">Red01</strain>
        <tissue evidence="2">Muscle</tissue>
    </source>
</reference>
<protein>
    <submittedName>
        <fullName evidence="2">Uncharacterized protein</fullName>
    </submittedName>
</protein>
<dbReference type="Proteomes" id="UP000276834">
    <property type="component" value="Unassembled WGS sequence"/>
</dbReference>
<gene>
    <name evidence="2" type="ORF">DV515_00012806</name>
</gene>
<evidence type="ECO:0000313" key="3">
    <source>
        <dbReference type="Proteomes" id="UP000276834"/>
    </source>
</evidence>
<proteinExistence type="predicted"/>
<name>A0A3L8S2T9_CHLGU</name>
<feature type="region of interest" description="Disordered" evidence="1">
    <location>
        <begin position="1"/>
        <end position="23"/>
    </location>
</feature>
<evidence type="ECO:0000313" key="2">
    <source>
        <dbReference type="EMBL" id="RLV95584.1"/>
    </source>
</evidence>
<accession>A0A3L8S2T9</accession>
<dbReference type="AlphaFoldDB" id="A0A3L8S2T9"/>